<evidence type="ECO:0000313" key="3">
    <source>
        <dbReference type="Proteomes" id="UP000199377"/>
    </source>
</evidence>
<keyword evidence="3" id="KW-1185">Reference proteome</keyword>
<gene>
    <name evidence="2" type="ORF">SAMN05216258_10459</name>
</gene>
<dbReference type="AlphaFoldDB" id="A0A1I3F4C4"/>
<proteinExistence type="predicted"/>
<dbReference type="RefSeq" id="WP_092859366.1">
    <property type="nucleotide sequence ID" value="NZ_FOQH01000004.1"/>
</dbReference>
<sequence>MFQILNETIRVATFRDAYESIPSASERAAMARRQADALAHAARALEQEEARRQAKARARAELKARAREAAAYRDDAARARRPASPFGRRLLRLSFGA</sequence>
<protein>
    <submittedName>
        <fullName evidence="2">Uncharacterized protein</fullName>
    </submittedName>
</protein>
<evidence type="ECO:0000256" key="1">
    <source>
        <dbReference type="SAM" id="Coils"/>
    </source>
</evidence>
<reference evidence="2 3" key="1">
    <citation type="submission" date="2016-10" db="EMBL/GenBank/DDBJ databases">
        <authorList>
            <person name="de Groot N.N."/>
        </authorList>
    </citation>
    <scope>NUCLEOTIDE SEQUENCE [LARGE SCALE GENOMIC DNA]</scope>
    <source>
        <strain evidence="2 3">CGMCC 1.11030</strain>
    </source>
</reference>
<accession>A0A1I3F4C4</accession>
<organism evidence="2 3">
    <name type="scientific">Albimonas pacifica</name>
    <dbReference type="NCBI Taxonomy" id="1114924"/>
    <lineage>
        <taxon>Bacteria</taxon>
        <taxon>Pseudomonadati</taxon>
        <taxon>Pseudomonadota</taxon>
        <taxon>Alphaproteobacteria</taxon>
        <taxon>Rhodobacterales</taxon>
        <taxon>Paracoccaceae</taxon>
        <taxon>Albimonas</taxon>
    </lineage>
</organism>
<feature type="coiled-coil region" evidence="1">
    <location>
        <begin position="28"/>
        <end position="65"/>
    </location>
</feature>
<evidence type="ECO:0000313" key="2">
    <source>
        <dbReference type="EMBL" id="SFI06054.1"/>
    </source>
</evidence>
<dbReference type="Proteomes" id="UP000199377">
    <property type="component" value="Unassembled WGS sequence"/>
</dbReference>
<dbReference type="EMBL" id="FOQH01000004">
    <property type="protein sequence ID" value="SFI06054.1"/>
    <property type="molecule type" value="Genomic_DNA"/>
</dbReference>
<name>A0A1I3F4C4_9RHOB</name>
<keyword evidence="1" id="KW-0175">Coiled coil</keyword>